<dbReference type="Pfam" id="PF13471">
    <property type="entry name" value="Transglut_core3"/>
    <property type="match status" value="1"/>
</dbReference>
<reference evidence="2 3" key="1">
    <citation type="journal article" date="2019" name="Int. J. Syst. Evol. Microbiol.">
        <title>The Global Catalogue of Microorganisms (GCM) 10K type strain sequencing project: providing services to taxonomists for standard genome sequencing and annotation.</title>
        <authorList>
            <consortium name="The Broad Institute Genomics Platform"/>
            <consortium name="The Broad Institute Genome Sequencing Center for Infectious Disease"/>
            <person name="Wu L."/>
            <person name="Ma J."/>
        </authorList>
    </citation>
    <scope>NUCLEOTIDE SEQUENCE [LARGE SCALE GENOMIC DNA]</scope>
    <source>
        <strain evidence="2 3">JCM 16374</strain>
    </source>
</reference>
<dbReference type="EMBL" id="BAAARK010000071">
    <property type="protein sequence ID" value="GAA2694073.1"/>
    <property type="molecule type" value="Genomic_DNA"/>
</dbReference>
<evidence type="ECO:0000313" key="3">
    <source>
        <dbReference type="Proteomes" id="UP001500994"/>
    </source>
</evidence>
<name>A0ABN3T633_9ACTN</name>
<dbReference type="InterPro" id="IPR032708">
    <property type="entry name" value="McjB_C"/>
</dbReference>
<dbReference type="Proteomes" id="UP001500994">
    <property type="component" value="Unassembled WGS sequence"/>
</dbReference>
<feature type="domain" description="Microcin J25-processing protein McjB C-terminal" evidence="1">
    <location>
        <begin position="45"/>
        <end position="119"/>
    </location>
</feature>
<proteinExistence type="predicted"/>
<sequence length="144" mass="15371">MAPRDDGAPLRPLPVRAAALLALLVAAPACRLPLGWLLAAVTTLRWFPAASDRFVAAVDGAVRAARPAWWSGRLACMEVSLATILVVAACGRRAHWVHGSRPLPNEAHAWVQTATGTTFGLEDDDPVRPWVIVRATPDLAAANR</sequence>
<gene>
    <name evidence="2" type="ORF">GCM10009864_81050</name>
</gene>
<organism evidence="2 3">
    <name type="scientific">Streptomyces lunalinharesii</name>
    <dbReference type="NCBI Taxonomy" id="333384"/>
    <lineage>
        <taxon>Bacteria</taxon>
        <taxon>Bacillati</taxon>
        <taxon>Actinomycetota</taxon>
        <taxon>Actinomycetes</taxon>
        <taxon>Kitasatosporales</taxon>
        <taxon>Streptomycetaceae</taxon>
        <taxon>Streptomyces</taxon>
    </lineage>
</organism>
<accession>A0ABN3T633</accession>
<evidence type="ECO:0000259" key="1">
    <source>
        <dbReference type="Pfam" id="PF13471"/>
    </source>
</evidence>
<comment type="caution">
    <text evidence="2">The sequence shown here is derived from an EMBL/GenBank/DDBJ whole genome shotgun (WGS) entry which is preliminary data.</text>
</comment>
<keyword evidence="3" id="KW-1185">Reference proteome</keyword>
<dbReference type="InterPro" id="IPR053521">
    <property type="entry name" value="McjB-like"/>
</dbReference>
<protein>
    <recommendedName>
        <fullName evidence="1">Microcin J25-processing protein McjB C-terminal domain-containing protein</fullName>
    </recommendedName>
</protein>
<dbReference type="NCBIfam" id="NF033537">
    <property type="entry name" value="lasso_biosyn_B2"/>
    <property type="match status" value="1"/>
</dbReference>
<evidence type="ECO:0000313" key="2">
    <source>
        <dbReference type="EMBL" id="GAA2694073.1"/>
    </source>
</evidence>